<evidence type="ECO:0000256" key="1">
    <source>
        <dbReference type="ARBA" id="ARBA00004132"/>
    </source>
</evidence>
<comment type="subcellular location">
    <subcellularLocation>
        <location evidence="1">Cytoplasmic vesicle</location>
        <location evidence="1">Clathrin-coated vesicle</location>
    </subcellularLocation>
    <subcellularLocation>
        <location evidence="2">Golgi apparatus</location>
    </subcellularLocation>
</comment>
<protein>
    <submittedName>
        <fullName evidence="8">Clathrin interactor EPSIN 1</fullName>
    </submittedName>
</protein>
<feature type="domain" description="ENTH" evidence="7">
    <location>
        <begin position="20"/>
        <end position="152"/>
    </location>
</feature>
<dbReference type="CDD" id="cd03571">
    <property type="entry name" value="ENTH"/>
    <property type="match status" value="1"/>
</dbReference>
<dbReference type="AlphaFoldDB" id="A0A0K9P981"/>
<comment type="caution">
    <text evidence="8">The sequence shown here is derived from an EMBL/GenBank/DDBJ whole genome shotgun (WGS) entry which is preliminary data.</text>
</comment>
<evidence type="ECO:0000256" key="5">
    <source>
        <dbReference type="ARBA" id="ARBA00023329"/>
    </source>
</evidence>
<sequence>MDFMRVFDQTLREIKREVNLRVLKVPEIEQKVLDATSDEPWGPHGSALAEIAQETKKIAERQMIMNVLWERLSETGSNWRHVYKALTVIEYLLANGSERTVDDIIEHSFQISSLSVFQYVEHNGKDIGINVRKKAETLLTLINDTGRIKRVREKAAATRNKYFGVSSNGITYKSGSALTSSSSSLGYGGFGSSKSQGNLANTYKELNKSTKGITRRCSSSKPSYHLSSTTLENDDDDLDDFDPRAGSGTAPVNVKQVNLLDDSMVVGGESLEAPVSRPLELALSTYGSTSTTEIDLFADVDGAVSVESNSHLQDNYGGDLFGNNQSASFPAQMDLLDTQMCQTNICFDLFASKHDSEMDRIDMDLVKSDNLDPFATKSYFDPFGSLEPPLQAQTQSESDMIDNFDLFGDAKHHQLDSFDNDLAIVPLNASKQQPDLLSTILISNVKLETSPNSGNNSNGDLNQRSKDNNNFQIKSGIWADSLSRGLIDLNITTPVESTLVDIGIMSGLGGGGGGDGSKSNDKDKGIPSLALQMGRAMGTGTGLGISSLSSMGGATEEEISSSNITGSFFK</sequence>
<dbReference type="PANTHER" id="PTHR12276:SF45">
    <property type="entry name" value="CLATHRIN INTERACTOR 1"/>
    <property type="match status" value="1"/>
</dbReference>
<evidence type="ECO:0000256" key="4">
    <source>
        <dbReference type="ARBA" id="ARBA00023034"/>
    </source>
</evidence>
<evidence type="ECO:0000259" key="7">
    <source>
        <dbReference type="PROSITE" id="PS50942"/>
    </source>
</evidence>
<accession>A0A0K9P981</accession>
<dbReference type="PROSITE" id="PS50942">
    <property type="entry name" value="ENTH"/>
    <property type="match status" value="1"/>
</dbReference>
<keyword evidence="5" id="KW-0968">Cytoplasmic vesicle</keyword>
<feature type="compositionally biased region" description="Polar residues" evidence="6">
    <location>
        <begin position="211"/>
        <end position="231"/>
    </location>
</feature>
<dbReference type="InterPro" id="IPR008942">
    <property type="entry name" value="ENTH_VHS"/>
</dbReference>
<evidence type="ECO:0000313" key="9">
    <source>
        <dbReference type="Proteomes" id="UP000036987"/>
    </source>
</evidence>
<dbReference type="PANTHER" id="PTHR12276">
    <property type="entry name" value="EPSIN/ENT-RELATED"/>
    <property type="match status" value="1"/>
</dbReference>
<dbReference type="GO" id="GO:0030276">
    <property type="term" value="F:clathrin binding"/>
    <property type="evidence" value="ECO:0000318"/>
    <property type="project" value="GO_Central"/>
</dbReference>
<dbReference type="OrthoDB" id="4033880at2759"/>
<dbReference type="GO" id="GO:0030125">
    <property type="term" value="C:clathrin vesicle coat"/>
    <property type="evidence" value="ECO:0000318"/>
    <property type="project" value="GO_Central"/>
</dbReference>
<evidence type="ECO:0000256" key="2">
    <source>
        <dbReference type="ARBA" id="ARBA00004555"/>
    </source>
</evidence>
<dbReference type="OMA" id="SKHDSEM"/>
<dbReference type="EMBL" id="LFYR01001027">
    <property type="protein sequence ID" value="KMZ65613.1"/>
    <property type="molecule type" value="Genomic_DNA"/>
</dbReference>
<evidence type="ECO:0000313" key="8">
    <source>
        <dbReference type="EMBL" id="KMZ65613.1"/>
    </source>
</evidence>
<dbReference type="Proteomes" id="UP000036987">
    <property type="component" value="Unassembled WGS sequence"/>
</dbReference>
<dbReference type="InterPro" id="IPR013809">
    <property type="entry name" value="ENTH"/>
</dbReference>
<gene>
    <name evidence="8" type="ORF">ZOSMA_317G00300</name>
</gene>
<dbReference type="FunFam" id="1.25.40.90:FF:000006">
    <property type="entry name" value="Clathrin interactor 1"/>
    <property type="match status" value="1"/>
</dbReference>
<keyword evidence="9" id="KW-1185">Reference proteome</keyword>
<dbReference type="GO" id="GO:0005794">
    <property type="term" value="C:Golgi apparatus"/>
    <property type="evidence" value="ECO:0007669"/>
    <property type="project" value="UniProtKB-SubCell"/>
</dbReference>
<dbReference type="SUPFAM" id="SSF48464">
    <property type="entry name" value="ENTH/VHS domain"/>
    <property type="match status" value="1"/>
</dbReference>
<proteinExistence type="inferred from homology"/>
<organism evidence="8 9">
    <name type="scientific">Zostera marina</name>
    <name type="common">Eelgrass</name>
    <dbReference type="NCBI Taxonomy" id="29655"/>
    <lineage>
        <taxon>Eukaryota</taxon>
        <taxon>Viridiplantae</taxon>
        <taxon>Streptophyta</taxon>
        <taxon>Embryophyta</taxon>
        <taxon>Tracheophyta</taxon>
        <taxon>Spermatophyta</taxon>
        <taxon>Magnoliopsida</taxon>
        <taxon>Liliopsida</taxon>
        <taxon>Zosteraceae</taxon>
        <taxon>Zostera</taxon>
    </lineage>
</organism>
<dbReference type="SMART" id="SM00273">
    <property type="entry name" value="ENTH"/>
    <property type="match status" value="1"/>
</dbReference>
<dbReference type="GO" id="GO:0005886">
    <property type="term" value="C:plasma membrane"/>
    <property type="evidence" value="ECO:0000318"/>
    <property type="project" value="GO_Central"/>
</dbReference>
<feature type="region of interest" description="Disordered" evidence="6">
    <location>
        <begin position="448"/>
        <end position="467"/>
    </location>
</feature>
<comment type="similarity">
    <text evidence="3">Belongs to the epsin family.</text>
</comment>
<evidence type="ECO:0000256" key="6">
    <source>
        <dbReference type="SAM" id="MobiDB-lite"/>
    </source>
</evidence>
<feature type="region of interest" description="Disordered" evidence="6">
    <location>
        <begin position="211"/>
        <end position="247"/>
    </location>
</feature>
<keyword evidence="4" id="KW-0333">Golgi apparatus</keyword>
<name>A0A0K9P981_ZOSMR</name>
<dbReference type="GO" id="GO:0005768">
    <property type="term" value="C:endosome"/>
    <property type="evidence" value="ECO:0000318"/>
    <property type="project" value="GO_Central"/>
</dbReference>
<evidence type="ECO:0000256" key="3">
    <source>
        <dbReference type="ARBA" id="ARBA00010130"/>
    </source>
</evidence>
<dbReference type="Gene3D" id="1.25.40.90">
    <property type="match status" value="1"/>
</dbReference>
<dbReference type="STRING" id="29655.A0A0K9P981"/>
<dbReference type="GO" id="GO:0006897">
    <property type="term" value="P:endocytosis"/>
    <property type="evidence" value="ECO:0000318"/>
    <property type="project" value="GO_Central"/>
</dbReference>
<reference evidence="9" key="1">
    <citation type="journal article" date="2016" name="Nature">
        <title>The genome of the seagrass Zostera marina reveals angiosperm adaptation to the sea.</title>
        <authorList>
            <person name="Olsen J.L."/>
            <person name="Rouze P."/>
            <person name="Verhelst B."/>
            <person name="Lin Y.-C."/>
            <person name="Bayer T."/>
            <person name="Collen J."/>
            <person name="Dattolo E."/>
            <person name="De Paoli E."/>
            <person name="Dittami S."/>
            <person name="Maumus F."/>
            <person name="Michel G."/>
            <person name="Kersting A."/>
            <person name="Lauritano C."/>
            <person name="Lohaus R."/>
            <person name="Toepel M."/>
            <person name="Tonon T."/>
            <person name="Vanneste K."/>
            <person name="Amirebrahimi M."/>
            <person name="Brakel J."/>
            <person name="Bostroem C."/>
            <person name="Chovatia M."/>
            <person name="Grimwood J."/>
            <person name="Jenkins J.W."/>
            <person name="Jueterbock A."/>
            <person name="Mraz A."/>
            <person name="Stam W.T."/>
            <person name="Tice H."/>
            <person name="Bornberg-Bauer E."/>
            <person name="Green P.J."/>
            <person name="Pearson G.A."/>
            <person name="Procaccini G."/>
            <person name="Duarte C.M."/>
            <person name="Schmutz J."/>
            <person name="Reusch T.B.H."/>
            <person name="Van de Peer Y."/>
        </authorList>
    </citation>
    <scope>NUCLEOTIDE SEQUENCE [LARGE SCALE GENOMIC DNA]</scope>
    <source>
        <strain evidence="9">cv. Finnish</strain>
    </source>
</reference>
<dbReference type="GO" id="GO:0005543">
    <property type="term" value="F:phospholipid binding"/>
    <property type="evidence" value="ECO:0000318"/>
    <property type="project" value="GO_Central"/>
</dbReference>
<dbReference type="Pfam" id="PF01417">
    <property type="entry name" value="ENTH"/>
    <property type="match status" value="1"/>
</dbReference>